<dbReference type="CDD" id="cd01434">
    <property type="entry name" value="EFG_mtEFG1_IV"/>
    <property type="match status" value="1"/>
</dbReference>
<dbReference type="InterPro" id="IPR014721">
    <property type="entry name" value="Ribsml_uS5_D2-typ_fold_subgr"/>
</dbReference>
<dbReference type="Gene3D" id="3.40.50.300">
    <property type="entry name" value="P-loop containing nucleotide triphosphate hydrolases"/>
    <property type="match status" value="1"/>
</dbReference>
<dbReference type="SUPFAM" id="SSF50447">
    <property type="entry name" value="Translation proteins"/>
    <property type="match status" value="1"/>
</dbReference>
<dbReference type="SMART" id="SM00889">
    <property type="entry name" value="EFG_IV"/>
    <property type="match status" value="1"/>
</dbReference>
<dbReference type="SUPFAM" id="SSF54211">
    <property type="entry name" value="Ribosomal protein S5 domain 2-like"/>
    <property type="match status" value="1"/>
</dbReference>
<dbReference type="InterPro" id="IPR005517">
    <property type="entry name" value="Transl_elong_EFG/EF2_IV"/>
</dbReference>
<comment type="similarity">
    <text evidence="1">Belongs to the TRAFAC class translation factor GTPase superfamily. Classic translation factor GTPase family. EF-G/EF-2 subfamily.</text>
</comment>
<keyword evidence="11" id="KW-1185">Reference proteome</keyword>
<dbReference type="Pfam" id="PF22042">
    <property type="entry name" value="EF-G_D2"/>
    <property type="match status" value="1"/>
</dbReference>
<evidence type="ECO:0000256" key="7">
    <source>
        <dbReference type="ARBA" id="ARBA00024731"/>
    </source>
</evidence>
<evidence type="ECO:0000256" key="1">
    <source>
        <dbReference type="ARBA" id="ARBA00005870"/>
    </source>
</evidence>
<dbReference type="NCBIfam" id="NF009891">
    <property type="entry name" value="PRK13351.1-1"/>
    <property type="match status" value="1"/>
</dbReference>
<dbReference type="InterPro" id="IPR035647">
    <property type="entry name" value="EFG_III/V"/>
</dbReference>
<dbReference type="RefSeq" id="WP_078716368.1">
    <property type="nucleotide sequence ID" value="NZ_FUYC01000002.1"/>
</dbReference>
<dbReference type="Gene3D" id="3.30.70.870">
    <property type="entry name" value="Elongation Factor G (Translational Gtpase), domain 3"/>
    <property type="match status" value="1"/>
</dbReference>
<reference evidence="10 11" key="1">
    <citation type="submission" date="2017-02" db="EMBL/GenBank/DDBJ databases">
        <authorList>
            <person name="Peterson S.W."/>
        </authorList>
    </citation>
    <scope>NUCLEOTIDE SEQUENCE [LARGE SCALE GENOMIC DNA]</scope>
    <source>
        <strain evidence="10 11">DSM 16080</strain>
    </source>
</reference>
<gene>
    <name evidence="10" type="ORF">SAMN02745704_00815</name>
</gene>
<dbReference type="InterPro" id="IPR035649">
    <property type="entry name" value="EFG_V"/>
</dbReference>
<name>A0A1T4WCF5_9BACT</name>
<dbReference type="PANTHER" id="PTHR43261:SF1">
    <property type="entry name" value="RIBOSOME-RELEASING FACTOR 2, MITOCHONDRIAL"/>
    <property type="match status" value="1"/>
</dbReference>
<dbReference type="OrthoDB" id="9801472at2"/>
<feature type="domain" description="Tr-type G" evidence="9">
    <location>
        <begin position="6"/>
        <end position="278"/>
    </location>
</feature>
<dbReference type="GO" id="GO:0003746">
    <property type="term" value="F:translation elongation factor activity"/>
    <property type="evidence" value="ECO:0007669"/>
    <property type="project" value="UniProtKB-UniRule"/>
</dbReference>
<dbReference type="SUPFAM" id="SSF54980">
    <property type="entry name" value="EF-G C-terminal domain-like"/>
    <property type="match status" value="2"/>
</dbReference>
<dbReference type="InterPro" id="IPR041095">
    <property type="entry name" value="EFG_II"/>
</dbReference>
<comment type="function">
    <text evidence="7">Catalyzes the GTP-dependent ribosomal translocation step during translation elongation. During this step, the ribosome changes from the pre-translocational (PRE) to the post-translocational (POST) state as the newly formed A-site-bound peptidyl-tRNA and P-site-bound deacylated tRNA move to the P and E sites, respectively. Catalyzes the coordinated movement of the two tRNA molecules, the mRNA and conformational changes in the ribosome.</text>
</comment>
<evidence type="ECO:0000256" key="3">
    <source>
        <dbReference type="ARBA" id="ARBA00022741"/>
    </source>
</evidence>
<dbReference type="CDD" id="cd04088">
    <property type="entry name" value="EFG_mtEFG_II"/>
    <property type="match status" value="1"/>
</dbReference>
<dbReference type="EMBL" id="FUYC01000002">
    <property type="protein sequence ID" value="SKA74986.1"/>
    <property type="molecule type" value="Genomic_DNA"/>
</dbReference>
<evidence type="ECO:0000256" key="2">
    <source>
        <dbReference type="ARBA" id="ARBA00017872"/>
    </source>
</evidence>
<dbReference type="NCBIfam" id="TIGR00231">
    <property type="entry name" value="small_GTP"/>
    <property type="match status" value="1"/>
</dbReference>
<evidence type="ECO:0000259" key="9">
    <source>
        <dbReference type="PROSITE" id="PS51722"/>
    </source>
</evidence>
<dbReference type="Pfam" id="PF03764">
    <property type="entry name" value="EFG_IV"/>
    <property type="match status" value="1"/>
</dbReference>
<dbReference type="GO" id="GO:0032790">
    <property type="term" value="P:ribosome disassembly"/>
    <property type="evidence" value="ECO:0007669"/>
    <property type="project" value="TreeGrafter"/>
</dbReference>
<dbReference type="Pfam" id="PF00679">
    <property type="entry name" value="EFG_C"/>
    <property type="match status" value="1"/>
</dbReference>
<dbReference type="SUPFAM" id="SSF52540">
    <property type="entry name" value="P-loop containing nucleoside triphosphate hydrolases"/>
    <property type="match status" value="1"/>
</dbReference>
<dbReference type="Gene3D" id="2.40.30.10">
    <property type="entry name" value="Translation factors"/>
    <property type="match status" value="1"/>
</dbReference>
<evidence type="ECO:0000256" key="5">
    <source>
        <dbReference type="ARBA" id="ARBA00022917"/>
    </source>
</evidence>
<keyword evidence="6" id="KW-0342">GTP-binding</keyword>
<keyword evidence="3" id="KW-0547">Nucleotide-binding</keyword>
<proteinExistence type="inferred from homology"/>
<dbReference type="STRING" id="1121449.SAMN02745704_00815"/>
<dbReference type="Proteomes" id="UP000190027">
    <property type="component" value="Unassembled WGS sequence"/>
</dbReference>
<dbReference type="GO" id="GO:0003924">
    <property type="term" value="F:GTPase activity"/>
    <property type="evidence" value="ECO:0007669"/>
    <property type="project" value="InterPro"/>
</dbReference>
<dbReference type="InterPro" id="IPR053905">
    <property type="entry name" value="EF-G-like_DII"/>
</dbReference>
<dbReference type="FunFam" id="3.30.230.10:FF:000003">
    <property type="entry name" value="Elongation factor G"/>
    <property type="match status" value="1"/>
</dbReference>
<dbReference type="Gene3D" id="3.30.70.240">
    <property type="match status" value="1"/>
</dbReference>
<dbReference type="SMART" id="SM00838">
    <property type="entry name" value="EFG_C"/>
    <property type="match status" value="1"/>
</dbReference>
<dbReference type="InterPro" id="IPR020568">
    <property type="entry name" value="Ribosomal_Su5_D2-typ_SF"/>
</dbReference>
<dbReference type="InterPro" id="IPR047872">
    <property type="entry name" value="EFG_IV"/>
</dbReference>
<dbReference type="InterPro" id="IPR009000">
    <property type="entry name" value="Transl_B-barrel_sf"/>
</dbReference>
<sequence length="689" mass="74669">MSDALKNQRTYALVGHGGCGKTSVAEMLLFKTGIINRLGKIEEGTTALDYEPEEIKRRGSIQPGFASYKWNKNQHFLIDAPGDANFSGDLSYLLTAADSTVLVIDAVDGVKPHTRKVWSEIQKAGLPAVVFINKMDRDRADFDTAFAGLSDMLGIKPVLLYHPIGAREDFKGVVDMLANKALLFDDDGNATPGDIPADMADEIETMRETMIENVAESDEQLMETYFEEGELTHEQLIQGLKTGVVSGELVPVVVGAALENKGADMLLDTVQDLLPSPLDHADWTGKDESVRKSSPDEPLAAFVFKTLADPFAGQLTVVRVLSGTLNADSALQNATRDEKERVGQLLLMEGKEQKQTKDPMGPGAIVTLSKLKATRTGDTLVPEKGEFELQPPELAPQLITYALAPAEKGDEDKVYAAVSKLLDEDITLSLARDEETGDTLLSGMGQNHIEISAERAKRRSKVQIVLKTPKVPYRETLKGKATEIQGRHKKQSGGRGQFGDCWIHMEPLAAGSGYEFENKIVGGAIPGQFIPAVDKGIQEASQRGFLAGYPLIDFKVTLYDGTYHKVDSSEMAFKVAGSLAYKKACEKAGVKLLEPIMLVSVSVPDSFMGDVIGDLSGRRGKVLGSDSNAGITEIRAHVPMAEVLKYAPDLNSMTGGQGTFAMEFDHYEECPPNVSEQVIKASQAEADAE</sequence>
<dbReference type="NCBIfam" id="NF009381">
    <property type="entry name" value="PRK12740.1-5"/>
    <property type="match status" value="1"/>
</dbReference>
<evidence type="ECO:0000256" key="4">
    <source>
        <dbReference type="ARBA" id="ARBA00022768"/>
    </source>
</evidence>
<dbReference type="Pfam" id="PF00009">
    <property type="entry name" value="GTP_EFTU"/>
    <property type="match status" value="1"/>
</dbReference>
<evidence type="ECO:0000256" key="6">
    <source>
        <dbReference type="ARBA" id="ARBA00023134"/>
    </source>
</evidence>
<dbReference type="NCBIfam" id="TIGR00484">
    <property type="entry name" value="EF-G"/>
    <property type="match status" value="1"/>
</dbReference>
<evidence type="ECO:0000313" key="10">
    <source>
        <dbReference type="EMBL" id="SKA74986.1"/>
    </source>
</evidence>
<organism evidence="10 11">
    <name type="scientific">Paucidesulfovibrio gracilis DSM 16080</name>
    <dbReference type="NCBI Taxonomy" id="1121449"/>
    <lineage>
        <taxon>Bacteria</taxon>
        <taxon>Pseudomonadati</taxon>
        <taxon>Thermodesulfobacteriota</taxon>
        <taxon>Desulfovibrionia</taxon>
        <taxon>Desulfovibrionales</taxon>
        <taxon>Desulfovibrionaceae</taxon>
        <taxon>Paucidesulfovibrio</taxon>
    </lineage>
</organism>
<evidence type="ECO:0000256" key="8">
    <source>
        <dbReference type="NCBIfam" id="TIGR00484"/>
    </source>
</evidence>
<keyword evidence="5" id="KW-0648">Protein biosynthesis</keyword>
<dbReference type="InterPro" id="IPR005225">
    <property type="entry name" value="Small_GTP-bd"/>
</dbReference>
<dbReference type="CDD" id="cd04170">
    <property type="entry name" value="EF-G_bact"/>
    <property type="match status" value="1"/>
</dbReference>
<dbReference type="CDD" id="cd03713">
    <property type="entry name" value="EFG_mtEFG_C"/>
    <property type="match status" value="1"/>
</dbReference>
<dbReference type="Gene3D" id="3.30.230.10">
    <property type="match status" value="1"/>
</dbReference>
<accession>A0A1T4WCF5</accession>
<dbReference type="AlphaFoldDB" id="A0A1T4WCF5"/>
<dbReference type="NCBIfam" id="NF009379">
    <property type="entry name" value="PRK12740.1-3"/>
    <property type="match status" value="1"/>
</dbReference>
<keyword evidence="4 10" id="KW-0251">Elongation factor</keyword>
<dbReference type="Pfam" id="PF14492">
    <property type="entry name" value="EFG_III"/>
    <property type="match status" value="1"/>
</dbReference>
<dbReference type="GO" id="GO:0005525">
    <property type="term" value="F:GTP binding"/>
    <property type="evidence" value="ECO:0007669"/>
    <property type="project" value="UniProtKB-UniRule"/>
</dbReference>
<dbReference type="InterPro" id="IPR000795">
    <property type="entry name" value="T_Tr_GTP-bd_dom"/>
</dbReference>
<evidence type="ECO:0000313" key="11">
    <source>
        <dbReference type="Proteomes" id="UP000190027"/>
    </source>
</evidence>
<dbReference type="PANTHER" id="PTHR43261">
    <property type="entry name" value="TRANSLATION ELONGATION FACTOR G-RELATED"/>
    <property type="match status" value="1"/>
</dbReference>
<dbReference type="FunFam" id="3.30.70.240:FF:000001">
    <property type="entry name" value="Elongation factor G"/>
    <property type="match status" value="1"/>
</dbReference>
<dbReference type="InterPro" id="IPR000640">
    <property type="entry name" value="EFG_V-like"/>
</dbReference>
<dbReference type="InterPro" id="IPR027417">
    <property type="entry name" value="P-loop_NTPase"/>
</dbReference>
<dbReference type="PROSITE" id="PS51722">
    <property type="entry name" value="G_TR_2"/>
    <property type="match status" value="1"/>
</dbReference>
<dbReference type="InterPro" id="IPR004540">
    <property type="entry name" value="Transl_elong_EFG/EF2"/>
</dbReference>
<protein>
    <recommendedName>
        <fullName evidence="2 8">Elongation factor G</fullName>
    </recommendedName>
</protein>